<dbReference type="InterPro" id="IPR050490">
    <property type="entry name" value="Bact_solute-bd_prot1"/>
</dbReference>
<dbReference type="Pfam" id="PF13416">
    <property type="entry name" value="SBP_bac_8"/>
    <property type="match status" value="1"/>
</dbReference>
<name>E4TZC2_SULKY</name>
<dbReference type="AlphaFoldDB" id="E4TZC2"/>
<protein>
    <submittedName>
        <fullName evidence="5">Extracellular solute-binding protein family 1</fullName>
    </submittedName>
</protein>
<dbReference type="SUPFAM" id="SSF53850">
    <property type="entry name" value="Periplasmic binding protein-like II"/>
    <property type="match status" value="1"/>
</dbReference>
<dbReference type="HOGENOM" id="CLU_031285_9_3_7"/>
<dbReference type="InterPro" id="IPR006059">
    <property type="entry name" value="SBP"/>
</dbReference>
<organism evidence="5 6">
    <name type="scientific">Sulfuricurvum kujiense (strain ATCC BAA-921 / DSM 16994 / JCM 11577 / YK-1)</name>
    <dbReference type="NCBI Taxonomy" id="709032"/>
    <lineage>
        <taxon>Bacteria</taxon>
        <taxon>Pseudomonadati</taxon>
        <taxon>Campylobacterota</taxon>
        <taxon>Epsilonproteobacteria</taxon>
        <taxon>Campylobacterales</taxon>
        <taxon>Sulfurimonadaceae</taxon>
        <taxon>Sulfuricurvum</taxon>
    </lineage>
</organism>
<evidence type="ECO:0000313" key="5">
    <source>
        <dbReference type="EMBL" id="ADR34137.1"/>
    </source>
</evidence>
<proteinExistence type="inferred from homology"/>
<dbReference type="PANTHER" id="PTHR43649:SF34">
    <property type="entry name" value="ABC TRANSPORTER PERIPLASMIC-BINDING PROTEIN YCJN-RELATED"/>
    <property type="match status" value="1"/>
</dbReference>
<evidence type="ECO:0000256" key="4">
    <source>
        <dbReference type="ARBA" id="ARBA00022729"/>
    </source>
</evidence>
<dbReference type="PROSITE" id="PS51257">
    <property type="entry name" value="PROKAR_LIPOPROTEIN"/>
    <property type="match status" value="1"/>
</dbReference>
<comment type="similarity">
    <text evidence="2">Belongs to the bacterial solute-binding protein 1 family.</text>
</comment>
<dbReference type="KEGG" id="sku:Sulku_1475"/>
<reference evidence="5 6" key="1">
    <citation type="journal article" date="2012" name="Stand. Genomic Sci.">
        <title>Complete genome sequence of the sulfur compounds oxidizing chemolithoautotroph Sulfuricurvum kujiense type strain (YK-1(T)).</title>
        <authorList>
            <person name="Han C."/>
            <person name="Kotsyurbenko O."/>
            <person name="Chertkov O."/>
            <person name="Held B."/>
            <person name="Lapidus A."/>
            <person name="Nolan M."/>
            <person name="Lucas S."/>
            <person name="Hammon N."/>
            <person name="Deshpande S."/>
            <person name="Cheng J.F."/>
            <person name="Tapia R."/>
            <person name="Goodwin L.A."/>
            <person name="Pitluck S."/>
            <person name="Liolios K."/>
            <person name="Pagani I."/>
            <person name="Ivanova N."/>
            <person name="Mavromatis K."/>
            <person name="Mikhailova N."/>
            <person name="Pati A."/>
            <person name="Chen A."/>
            <person name="Palaniappan K."/>
            <person name="Land M."/>
            <person name="Hauser L."/>
            <person name="Chang Y.J."/>
            <person name="Jeffries C.D."/>
            <person name="Brambilla E.M."/>
            <person name="Rohde M."/>
            <person name="Spring S."/>
            <person name="Sikorski J."/>
            <person name="Goker M."/>
            <person name="Woyke T."/>
            <person name="Bristow J."/>
            <person name="Eisen J.A."/>
            <person name="Markowitz V."/>
            <person name="Hugenholtz P."/>
            <person name="Kyrpides N.C."/>
            <person name="Klenk H.P."/>
            <person name="Detter J.C."/>
        </authorList>
    </citation>
    <scope>NUCLEOTIDE SEQUENCE [LARGE SCALE GENOMIC DNA]</scope>
    <source>
        <strain evidence="6">ATCC BAA-921 / DSM 16994 / JCM 11577 / YK-1</strain>
    </source>
</reference>
<dbReference type="STRING" id="709032.Sulku_1475"/>
<accession>E4TZC2</accession>
<dbReference type="Gene3D" id="3.40.190.10">
    <property type="entry name" value="Periplasmic binding protein-like II"/>
    <property type="match status" value="2"/>
</dbReference>
<evidence type="ECO:0000256" key="3">
    <source>
        <dbReference type="ARBA" id="ARBA00022448"/>
    </source>
</evidence>
<dbReference type="eggNOG" id="COG1653">
    <property type="taxonomic scope" value="Bacteria"/>
</dbReference>
<keyword evidence="6" id="KW-1185">Reference proteome</keyword>
<dbReference type="GO" id="GO:0042597">
    <property type="term" value="C:periplasmic space"/>
    <property type="evidence" value="ECO:0007669"/>
    <property type="project" value="UniProtKB-SubCell"/>
</dbReference>
<evidence type="ECO:0000313" key="6">
    <source>
        <dbReference type="Proteomes" id="UP000008721"/>
    </source>
</evidence>
<evidence type="ECO:0000256" key="2">
    <source>
        <dbReference type="ARBA" id="ARBA00008520"/>
    </source>
</evidence>
<gene>
    <name evidence="5" type="ordered locus">Sulku_1475</name>
</gene>
<sequence>MKIDYANRFTLAALLVLILVGFAGCERKKEGNDVSTSVVNPSKPFAGQSIVLIVPTLEARLIRGPILDEVESFEKKTGGKVRVVTPSWNETIEKIDQSLKDPNLKYDIFVVISMWNGTLLGNNHIEPIPEAIKKQIDWDDVLPIYRNTVLSWNGKAYGLPYDGDCINLYYRKDIFEKPEYKAAFSKRYGYPLAPPKTWKAFRDIAEFFNGWDWDGDGKVEYGMAGLRVKDDISMLQFFAQAGAYAKYPDDKAYYFDPDTMKPRINNPAFVRALSDYVDFMKFGPPGMASFAGHDVRNSFASGEVAMALDWADMGIFVANSPVSIIKDKVGYAQIPGSNTVYNSHTHRWEKRHNDVSSISGNWMFLVNKDSKHKDLAFAFAAHMTSKEMTKKLTATNGTAVNPSRYSHFNDPASWEQAGFSTASAKAYLDEITVSLSNPNVVYDITIPGAGEYYQAIDEYAYKAVKGEMTPQAAMDHAAHSWEQITDDLGREKQIVFYKSSLN</sequence>
<dbReference type="RefSeq" id="WP_013460334.1">
    <property type="nucleotide sequence ID" value="NC_014762.1"/>
</dbReference>
<comment type="subcellular location">
    <subcellularLocation>
        <location evidence="1">Periplasm</location>
    </subcellularLocation>
</comment>
<dbReference type="EMBL" id="CP002355">
    <property type="protein sequence ID" value="ADR34137.1"/>
    <property type="molecule type" value="Genomic_DNA"/>
</dbReference>
<evidence type="ECO:0000256" key="1">
    <source>
        <dbReference type="ARBA" id="ARBA00004418"/>
    </source>
</evidence>
<dbReference type="Proteomes" id="UP000008721">
    <property type="component" value="Chromosome"/>
</dbReference>
<keyword evidence="3" id="KW-0813">Transport</keyword>
<dbReference type="OrthoDB" id="9812682at2"/>
<keyword evidence="4" id="KW-0732">Signal</keyword>
<dbReference type="PANTHER" id="PTHR43649">
    <property type="entry name" value="ARABINOSE-BINDING PROTEIN-RELATED"/>
    <property type="match status" value="1"/>
</dbReference>